<evidence type="ECO:0000256" key="3">
    <source>
        <dbReference type="ARBA" id="ARBA00023239"/>
    </source>
</evidence>
<proteinExistence type="predicted"/>
<dbReference type="GO" id="GO:0004609">
    <property type="term" value="F:phosphatidylserine decarboxylase activity"/>
    <property type="evidence" value="ECO:0007669"/>
    <property type="project" value="InterPro"/>
</dbReference>
<keyword evidence="1" id="KW-0210">Decarboxylase</keyword>
<dbReference type="GO" id="GO:0008654">
    <property type="term" value="P:phospholipid biosynthetic process"/>
    <property type="evidence" value="ECO:0007669"/>
    <property type="project" value="InterPro"/>
</dbReference>
<keyword evidence="6" id="KW-1185">Reference proteome</keyword>
<dbReference type="Pfam" id="PF02666">
    <property type="entry name" value="PS_Dcarbxylase"/>
    <property type="match status" value="1"/>
</dbReference>
<dbReference type="PANTHER" id="PTHR10067:SF17">
    <property type="entry name" value="PHOSPHATIDYLSERINE DECARBOXYLASE PROENZYME 2"/>
    <property type="match status" value="1"/>
</dbReference>
<dbReference type="PANTHER" id="PTHR10067">
    <property type="entry name" value="PHOSPHATIDYLSERINE DECARBOXYLASE"/>
    <property type="match status" value="1"/>
</dbReference>
<dbReference type="EMBL" id="JALJRB010000011">
    <property type="protein sequence ID" value="MCJ8501161.1"/>
    <property type="molecule type" value="Genomic_DNA"/>
</dbReference>
<evidence type="ECO:0000313" key="6">
    <source>
        <dbReference type="Proteomes" id="UP001165427"/>
    </source>
</evidence>
<dbReference type="Proteomes" id="UP001165427">
    <property type="component" value="Unassembled WGS sequence"/>
</dbReference>
<protein>
    <submittedName>
        <fullName evidence="5">Phosphatidylserine decarboxylase</fullName>
    </submittedName>
</protein>
<keyword evidence="3" id="KW-0456">Lyase</keyword>
<keyword evidence="2" id="KW-0865">Zymogen</keyword>
<accession>A0AA41R5E5</accession>
<dbReference type="RefSeq" id="WP_246907654.1">
    <property type="nucleotide sequence ID" value="NZ_JALJRB010000011.1"/>
</dbReference>
<keyword evidence="4" id="KW-0670">Pyruvate</keyword>
<gene>
    <name evidence="5" type="ORF">MRX98_11310</name>
</gene>
<evidence type="ECO:0000313" key="5">
    <source>
        <dbReference type="EMBL" id="MCJ8501161.1"/>
    </source>
</evidence>
<evidence type="ECO:0000256" key="1">
    <source>
        <dbReference type="ARBA" id="ARBA00022793"/>
    </source>
</evidence>
<evidence type="ECO:0000256" key="4">
    <source>
        <dbReference type="ARBA" id="ARBA00023317"/>
    </source>
</evidence>
<dbReference type="AlphaFoldDB" id="A0AA41R5E5"/>
<comment type="caution">
    <text evidence="5">The sequence shown here is derived from an EMBL/GenBank/DDBJ whole genome shotgun (WGS) entry which is preliminary data.</text>
</comment>
<evidence type="ECO:0000256" key="2">
    <source>
        <dbReference type="ARBA" id="ARBA00023145"/>
    </source>
</evidence>
<reference evidence="5" key="1">
    <citation type="submission" date="2022-04" db="EMBL/GenBank/DDBJ databases">
        <title>Desulfatitalea alkaliphila sp. nov., a novel anaerobic sulfate-reducing bacterium isolated from terrestrial mud volcano, Taman Peninsula, Russia.</title>
        <authorList>
            <person name="Khomyakova M.A."/>
            <person name="Merkel A.Y."/>
            <person name="Slobodkin A.I."/>
        </authorList>
    </citation>
    <scope>NUCLEOTIDE SEQUENCE</scope>
    <source>
        <strain evidence="5">M08but</strain>
    </source>
</reference>
<organism evidence="5 6">
    <name type="scientific">Desulfatitalea alkaliphila</name>
    <dbReference type="NCBI Taxonomy" id="2929485"/>
    <lineage>
        <taxon>Bacteria</taxon>
        <taxon>Pseudomonadati</taxon>
        <taxon>Thermodesulfobacteriota</taxon>
        <taxon>Desulfobacteria</taxon>
        <taxon>Desulfobacterales</taxon>
        <taxon>Desulfosarcinaceae</taxon>
        <taxon>Desulfatitalea</taxon>
    </lineage>
</organism>
<sequence length="318" mass="34435">MPMEIPAGSAGAGETLNPSSEKIVLYNRRTGVLEEESVAGRAWMDFFYGTAVGRRITALLLCRPWLSRLYGAWQQHPASRGRIVPFARQFGVALQEARIPTGGFASFNDFFIRHLQAGARPVAADPRALIAPADSRLQVFDLTADTRLQVKGSAVTVPALLGRPGLPQGFEGGCCLVFRLAPCDYHRFGFVDDGLQGPIHNVPGLLHSVNPLSLKHKPDVHCTNQRQWCFLEGRALGTMIQVEVGAMLVGSIVQHQPAGGPCRRGGEKGYFQFGGSTVILVLPPGRVVIDAAIRHHSAKGIETLVRYGERIGEAVLAQ</sequence>
<dbReference type="InterPro" id="IPR003817">
    <property type="entry name" value="PS_Dcarbxylase"/>
</dbReference>
<name>A0AA41R5E5_9BACT</name>